<dbReference type="RefSeq" id="XP_030959164.1">
    <property type="nucleotide sequence ID" value="XM_031103304.1"/>
</dbReference>
<dbReference type="Proteomes" id="UP000594261">
    <property type="component" value="Chromosome 3"/>
</dbReference>
<keyword evidence="2 4" id="KW-0472">Membrane</keyword>
<dbReference type="EMBL" id="LRBV02000003">
    <property type="status" value="NOT_ANNOTATED_CDS"/>
    <property type="molecule type" value="Genomic_DNA"/>
</dbReference>
<reference evidence="5" key="2">
    <citation type="submission" date="2021-01" db="UniProtKB">
        <authorList>
            <consortium name="EnsemblPlants"/>
        </authorList>
    </citation>
    <scope>IDENTIFICATION</scope>
</reference>
<keyword evidence="6" id="KW-1185">Reference proteome</keyword>
<feature type="compositionally biased region" description="Polar residues" evidence="3">
    <location>
        <begin position="136"/>
        <end position="154"/>
    </location>
</feature>
<dbReference type="OMA" id="GHCQIEL"/>
<protein>
    <recommendedName>
        <fullName evidence="7">Late embryogenesis abundant protein LEA-2 subgroup domain-containing protein</fullName>
    </recommendedName>
</protein>
<gene>
    <name evidence="5" type="primary">LOC115981121</name>
</gene>
<dbReference type="KEGG" id="qlo:115981121"/>
<proteinExistence type="predicted"/>
<feature type="transmembrane region" description="Helical" evidence="4">
    <location>
        <begin position="183"/>
        <end position="212"/>
    </location>
</feature>
<reference evidence="5 6" key="1">
    <citation type="journal article" date="2016" name="G3 (Bethesda)">
        <title>First Draft Assembly and Annotation of the Genome of a California Endemic Oak Quercus lobata Nee (Fagaceae).</title>
        <authorList>
            <person name="Sork V.L."/>
            <person name="Fitz-Gibbon S.T."/>
            <person name="Puiu D."/>
            <person name="Crepeau M."/>
            <person name="Gugger P.F."/>
            <person name="Sherman R."/>
            <person name="Stevens K."/>
            <person name="Langley C.H."/>
            <person name="Pellegrini M."/>
            <person name="Salzberg S.L."/>
        </authorList>
    </citation>
    <scope>NUCLEOTIDE SEQUENCE [LARGE SCALE GENOMIC DNA]</scope>
    <source>
        <strain evidence="5 6">cv. SW786</strain>
    </source>
</reference>
<evidence type="ECO:0000256" key="2">
    <source>
        <dbReference type="ARBA" id="ARBA00023136"/>
    </source>
</evidence>
<dbReference type="GO" id="GO:0005886">
    <property type="term" value="C:plasma membrane"/>
    <property type="evidence" value="ECO:0007669"/>
    <property type="project" value="TreeGrafter"/>
</dbReference>
<feature type="compositionally biased region" description="Low complexity" evidence="3">
    <location>
        <begin position="26"/>
        <end position="42"/>
    </location>
</feature>
<keyword evidence="4" id="KW-0812">Transmembrane</keyword>
<dbReference type="PANTHER" id="PTHR31234:SF42">
    <property type="entry name" value="LATE EMBRYOGENESIS ABUNDANT (LEA) HYDROXYPROLINE-RICH GLYCOPROTEIN FAMILY"/>
    <property type="match status" value="1"/>
</dbReference>
<dbReference type="InterPro" id="IPR044839">
    <property type="entry name" value="NDR1-like"/>
</dbReference>
<dbReference type="InParanoid" id="A0A7N2LA36"/>
<name>A0A7N2LA36_QUELO</name>
<dbReference type="FunCoup" id="A0A7N2LA36">
    <property type="interactions" value="791"/>
</dbReference>
<dbReference type="GO" id="GO:0098542">
    <property type="term" value="P:defense response to other organism"/>
    <property type="evidence" value="ECO:0007669"/>
    <property type="project" value="InterPro"/>
</dbReference>
<sequence>MLHQERDTDPDQQPETNPYFRPLSLDQRSQRPPSQDQRSQRPPSHDQRSQPPFAQGQPPNQWPQPPSKKGKKSKQGGQEQRQPSRPRQQDQQSPGSADHFPLNAALPSSQSKPNQQRLNSQDPSSPPPVPSTLPSGQRTQNEQAPPHGSSSPPNWRQHPQRQGQYQSGLTILPREHHHRHKPLTWFLAVFCAILWVVIIVGGLIVLIVYLVYRPRLPRFDISAATLNAAYLDMGYLLNADVTMLANFSNPNRKVNVDFSYMYIDLYYGSTLIATQYVPPFYATRAQSKFAYIHMVTSQVGIPLVAARRLKKQIEAEGVQFQVKGYFRARSTLGRLLKYSYLLHTHCYILMSGPPTGALIRSECRTKR</sequence>
<comment type="subcellular location">
    <subcellularLocation>
        <location evidence="1">Membrane</location>
    </subcellularLocation>
</comment>
<evidence type="ECO:0000256" key="4">
    <source>
        <dbReference type="SAM" id="Phobius"/>
    </source>
</evidence>
<dbReference type="PANTHER" id="PTHR31234">
    <property type="entry name" value="LATE EMBRYOGENESIS ABUNDANT (LEA) HYDROXYPROLINE-RICH GLYCOPROTEIN FAMILY"/>
    <property type="match status" value="1"/>
</dbReference>
<feature type="region of interest" description="Disordered" evidence="3">
    <location>
        <begin position="1"/>
        <end position="165"/>
    </location>
</feature>
<dbReference type="AlphaFoldDB" id="A0A7N2LA36"/>
<evidence type="ECO:0000313" key="6">
    <source>
        <dbReference type="Proteomes" id="UP000594261"/>
    </source>
</evidence>
<dbReference type="EnsemblPlants" id="QL03p056829:mrna">
    <property type="protein sequence ID" value="QL03p056829:mrna:CDS:1"/>
    <property type="gene ID" value="QL03p056829"/>
</dbReference>
<evidence type="ECO:0000313" key="5">
    <source>
        <dbReference type="EnsemblPlants" id="QL03p056829:mrna:CDS:1"/>
    </source>
</evidence>
<accession>A0A7N2LA36</accession>
<feature type="compositionally biased region" description="Polar residues" evidence="3">
    <location>
        <begin position="106"/>
        <end position="119"/>
    </location>
</feature>
<evidence type="ECO:0000256" key="3">
    <source>
        <dbReference type="SAM" id="MobiDB-lite"/>
    </source>
</evidence>
<feature type="compositionally biased region" description="Low complexity" evidence="3">
    <location>
        <begin position="75"/>
        <end position="96"/>
    </location>
</feature>
<evidence type="ECO:0008006" key="7">
    <source>
        <dbReference type="Google" id="ProtNLM"/>
    </source>
</evidence>
<organism evidence="5 6">
    <name type="scientific">Quercus lobata</name>
    <name type="common">Valley oak</name>
    <dbReference type="NCBI Taxonomy" id="97700"/>
    <lineage>
        <taxon>Eukaryota</taxon>
        <taxon>Viridiplantae</taxon>
        <taxon>Streptophyta</taxon>
        <taxon>Embryophyta</taxon>
        <taxon>Tracheophyta</taxon>
        <taxon>Spermatophyta</taxon>
        <taxon>Magnoliopsida</taxon>
        <taxon>eudicotyledons</taxon>
        <taxon>Gunneridae</taxon>
        <taxon>Pentapetalae</taxon>
        <taxon>rosids</taxon>
        <taxon>fabids</taxon>
        <taxon>Fagales</taxon>
        <taxon>Fagaceae</taxon>
        <taxon>Quercus</taxon>
    </lineage>
</organism>
<keyword evidence="4" id="KW-1133">Transmembrane helix</keyword>
<dbReference type="OrthoDB" id="1924574at2759"/>
<dbReference type="GeneID" id="115981121"/>
<evidence type="ECO:0000256" key="1">
    <source>
        <dbReference type="ARBA" id="ARBA00004370"/>
    </source>
</evidence>
<dbReference type="Gramene" id="QL03p056829:mrna">
    <property type="protein sequence ID" value="QL03p056829:mrna:CDS:1"/>
    <property type="gene ID" value="QL03p056829"/>
</dbReference>